<dbReference type="GO" id="GO:0004634">
    <property type="term" value="F:phosphopyruvate hydratase activity"/>
    <property type="evidence" value="ECO:0007669"/>
    <property type="project" value="UniProtKB-UniRule"/>
</dbReference>
<dbReference type="PRINTS" id="PR00148">
    <property type="entry name" value="ENOLASE"/>
</dbReference>
<evidence type="ECO:0000256" key="9">
    <source>
        <dbReference type="ARBA" id="ARBA00045763"/>
    </source>
</evidence>
<sequence length="440" mass="48038">MTLKRVFNPLIKEIKFMLEVAISDIQAREILDSRGYPTLCVKVITDLGTFGEACVPSGASTGIKEALELRDQDGSRYQGKGVLQAKRHITEILLPVLQGLNIFDQILVDTIMIDTDGTPNKEKIGANAILGVSLALAKAAATTLDLPLYHYVGGCFSHILPCPMMNLINGGMHANNGLQFQEFMIRPLGAPSLTEAIRMGADVFHTLKTLLNDKHLTTGVGDEGGFAPQLQSNADALDLLMQAIEKSGFTPGEDISLALDCAASSFYDEKTRTYQGKSYQEQVEILADLCNRYPIDSIEDGLAEEDYEGWKLLTTTLGNRIQIVGDDLFVTNPELISEGIHKGIANAVLIKPNQIGTLTETSEAIRLAHNHGYSTILSHRSGETEDTTIADLSVAFNTGQIKTGSLSRSERIAKYNRLMEIEEELGNVACFKDSNPFSKR</sequence>
<dbReference type="AlphaFoldDB" id="W8K149"/>
<gene>
    <name evidence="10 16" type="primary">eno</name>
    <name evidence="16" type="ORF">M832_07460</name>
</gene>
<dbReference type="Pfam" id="PF00113">
    <property type="entry name" value="Enolase_C"/>
    <property type="match status" value="1"/>
</dbReference>
<evidence type="ECO:0000256" key="13">
    <source>
        <dbReference type="PIRSR" id="PIRSR001400-3"/>
    </source>
</evidence>
<dbReference type="EC" id="4.2.1.11" evidence="3 10"/>
<evidence type="ECO:0000256" key="8">
    <source>
        <dbReference type="ARBA" id="ARBA00023239"/>
    </source>
</evidence>
<dbReference type="PIRSF" id="PIRSF001400">
    <property type="entry name" value="Enolase"/>
    <property type="match status" value="1"/>
</dbReference>
<dbReference type="CDD" id="cd03313">
    <property type="entry name" value="enolase"/>
    <property type="match status" value="1"/>
</dbReference>
<dbReference type="HOGENOM" id="CLU_031223_2_1_0"/>
<keyword evidence="6 10" id="KW-0460">Magnesium</keyword>
<dbReference type="HAMAP" id="MF_00318">
    <property type="entry name" value="Enolase"/>
    <property type="match status" value="1"/>
</dbReference>
<feature type="active site" description="Proton donor" evidence="10 11">
    <location>
        <position position="223"/>
    </location>
</feature>
<dbReference type="InterPro" id="IPR020809">
    <property type="entry name" value="Enolase_CS"/>
</dbReference>
<proteinExistence type="inferred from homology"/>
<dbReference type="EMBL" id="CP006571">
    <property type="protein sequence ID" value="AHK63597.1"/>
    <property type="molecule type" value="Genomic_DNA"/>
</dbReference>
<dbReference type="GO" id="GO:0005576">
    <property type="term" value="C:extracellular region"/>
    <property type="evidence" value="ECO:0007669"/>
    <property type="project" value="UniProtKB-SubCell"/>
</dbReference>
<feature type="binding site" evidence="10">
    <location>
        <position position="351"/>
    </location>
    <ligand>
        <name>(2R)-2-phosphoglycerate</name>
        <dbReference type="ChEBI" id="CHEBI:58289"/>
    </ligand>
</feature>
<comment type="catalytic activity">
    <reaction evidence="10">
        <text>(2R)-2-phosphoglycerate = phosphoenolpyruvate + H2O</text>
        <dbReference type="Rhea" id="RHEA:10164"/>
        <dbReference type="ChEBI" id="CHEBI:15377"/>
        <dbReference type="ChEBI" id="CHEBI:58289"/>
        <dbReference type="ChEBI" id="CHEBI:58702"/>
        <dbReference type="EC" id="4.2.1.11"/>
    </reaction>
</comment>
<evidence type="ECO:0000256" key="4">
    <source>
        <dbReference type="ARBA" id="ARBA00017068"/>
    </source>
</evidence>
<dbReference type="PANTHER" id="PTHR11902:SF1">
    <property type="entry name" value="ENOLASE"/>
    <property type="match status" value="1"/>
</dbReference>
<feature type="binding site" evidence="12">
    <location>
        <position position="182"/>
    </location>
    <ligand>
        <name>substrate</name>
    </ligand>
</feature>
<accession>W8K149</accession>
<dbReference type="InterPro" id="IPR020811">
    <property type="entry name" value="Enolase_N"/>
</dbReference>
<evidence type="ECO:0000313" key="17">
    <source>
        <dbReference type="Proteomes" id="UP000019433"/>
    </source>
</evidence>
<feature type="binding site" evidence="12">
    <location>
        <begin position="378"/>
        <end position="381"/>
    </location>
    <ligand>
        <name>substrate</name>
    </ligand>
</feature>
<evidence type="ECO:0000256" key="5">
    <source>
        <dbReference type="ARBA" id="ARBA00022525"/>
    </source>
</evidence>
<name>W8K149_9CHLA</name>
<feature type="binding site" evidence="12">
    <location>
        <position position="402"/>
    </location>
    <ligand>
        <name>substrate</name>
    </ligand>
</feature>
<feature type="binding site" evidence="10 13">
    <location>
        <position position="299"/>
    </location>
    <ligand>
        <name>Mg(2+)</name>
        <dbReference type="ChEBI" id="CHEBI:18420"/>
    </ligand>
</feature>
<dbReference type="PROSITE" id="PS00164">
    <property type="entry name" value="ENOLASE"/>
    <property type="match status" value="1"/>
</dbReference>
<evidence type="ECO:0000256" key="7">
    <source>
        <dbReference type="ARBA" id="ARBA00023152"/>
    </source>
</evidence>
<feature type="binding site" evidence="12">
    <location>
        <position position="299"/>
    </location>
    <ligand>
        <name>substrate</name>
    </ligand>
</feature>
<keyword evidence="10 13" id="KW-0479">Metal-binding</keyword>
<evidence type="ECO:0000256" key="1">
    <source>
        <dbReference type="ARBA" id="ARBA00005031"/>
    </source>
</evidence>
<evidence type="ECO:0000256" key="12">
    <source>
        <dbReference type="PIRSR" id="PIRSR001400-2"/>
    </source>
</evidence>
<feature type="binding site" evidence="10">
    <location>
        <position position="402"/>
    </location>
    <ligand>
        <name>(2R)-2-phosphoglycerate</name>
        <dbReference type="ChEBI" id="CHEBI:58289"/>
    </ligand>
</feature>
<dbReference type="Pfam" id="PF03952">
    <property type="entry name" value="Enolase_N"/>
    <property type="match status" value="1"/>
</dbReference>
<dbReference type="KEGG" id="cav:M832_07460"/>
<feature type="binding site" evidence="12">
    <location>
        <position position="326"/>
    </location>
    <ligand>
        <name>substrate</name>
    </ligand>
</feature>
<evidence type="ECO:0000259" key="15">
    <source>
        <dbReference type="SMART" id="SM01193"/>
    </source>
</evidence>
<dbReference type="SFLD" id="SFLDG00178">
    <property type="entry name" value="enolase"/>
    <property type="match status" value="1"/>
</dbReference>
<keyword evidence="10" id="KW-0963">Cytoplasm</keyword>
<dbReference type="UniPathway" id="UPA00109">
    <property type="reaction ID" value="UER00187"/>
</dbReference>
<dbReference type="PATRIC" id="fig|1229831.3.peg.746"/>
<dbReference type="GO" id="GO:0009986">
    <property type="term" value="C:cell surface"/>
    <property type="evidence" value="ECO:0007669"/>
    <property type="project" value="UniProtKB-SubCell"/>
</dbReference>
<dbReference type="SFLD" id="SFLDS00001">
    <property type="entry name" value="Enolase"/>
    <property type="match status" value="1"/>
</dbReference>
<evidence type="ECO:0000313" key="16">
    <source>
        <dbReference type="EMBL" id="AHK63597.1"/>
    </source>
</evidence>
<comment type="cofactor">
    <cofactor evidence="13">
        <name>Mg(2+)</name>
        <dbReference type="ChEBI" id="CHEBI:18420"/>
    </cofactor>
    <text evidence="13">Mg(2+) is required for catalysis and for stabilizing the dimer.</text>
</comment>
<evidence type="ECO:0000259" key="14">
    <source>
        <dbReference type="SMART" id="SM01192"/>
    </source>
</evidence>
<dbReference type="InterPro" id="IPR000941">
    <property type="entry name" value="Enolase"/>
</dbReference>
<protein>
    <recommendedName>
        <fullName evidence="4 10">Enolase</fullName>
        <ecNumber evidence="3 10">4.2.1.11</ecNumber>
    </recommendedName>
    <alternativeName>
        <fullName evidence="10">2-phospho-D-glycerate hydro-lyase</fullName>
    </alternativeName>
    <alternativeName>
        <fullName evidence="10">2-phosphoglycerate dehydratase</fullName>
    </alternativeName>
</protein>
<comment type="similarity">
    <text evidence="2 10">Belongs to the enolase family.</text>
</comment>
<dbReference type="NCBIfam" id="TIGR01060">
    <property type="entry name" value="eno"/>
    <property type="match status" value="1"/>
</dbReference>
<dbReference type="Gene3D" id="3.20.20.120">
    <property type="entry name" value="Enolase-like C-terminal domain"/>
    <property type="match status" value="1"/>
</dbReference>
<feature type="domain" description="Enolase N-terminal" evidence="15">
    <location>
        <begin position="22"/>
        <end position="152"/>
    </location>
</feature>
<comment type="function">
    <text evidence="9 10">Catalyzes the reversible conversion of 2-phosphoglycerate (2-PG) into phosphoenolpyruvate (PEP). It is essential for the degradation of carbohydrates via glycolysis.</text>
</comment>
<evidence type="ECO:0000256" key="10">
    <source>
        <dbReference type="HAMAP-Rule" id="MF_00318"/>
    </source>
</evidence>
<dbReference type="SMART" id="SM01193">
    <property type="entry name" value="Enolase_N"/>
    <property type="match status" value="1"/>
</dbReference>
<feature type="domain" description="Enolase C-terminal TIM barrel" evidence="14">
    <location>
        <begin position="157"/>
        <end position="439"/>
    </location>
</feature>
<comment type="cofactor">
    <cofactor evidence="10">
        <name>Mg(2+)</name>
        <dbReference type="ChEBI" id="CHEBI:18420"/>
    </cofactor>
    <text evidence="10">Binds a second Mg(2+) ion via substrate during catalysis.</text>
</comment>
<dbReference type="GO" id="GO:0006096">
    <property type="term" value="P:glycolytic process"/>
    <property type="evidence" value="ECO:0007669"/>
    <property type="project" value="UniProtKB-UniRule"/>
</dbReference>
<dbReference type="Proteomes" id="UP000019433">
    <property type="component" value="Chromosome"/>
</dbReference>
<dbReference type="GO" id="GO:0000287">
    <property type="term" value="F:magnesium ion binding"/>
    <property type="evidence" value="ECO:0007669"/>
    <property type="project" value="UniProtKB-UniRule"/>
</dbReference>
<dbReference type="SUPFAM" id="SSF51604">
    <property type="entry name" value="Enolase C-terminal domain-like"/>
    <property type="match status" value="1"/>
</dbReference>
<dbReference type="STRING" id="1229831.M832_07460"/>
<dbReference type="eggNOG" id="COG0148">
    <property type="taxonomic scope" value="Bacteria"/>
</dbReference>
<dbReference type="SMART" id="SM01192">
    <property type="entry name" value="Enolase_C"/>
    <property type="match status" value="1"/>
</dbReference>
<feature type="binding site" evidence="10 13">
    <location>
        <position position="260"/>
    </location>
    <ligand>
        <name>Mg(2+)</name>
        <dbReference type="ChEBI" id="CHEBI:18420"/>
    </ligand>
</feature>
<keyword evidence="5 10" id="KW-0964">Secreted</keyword>
<evidence type="ECO:0000256" key="6">
    <source>
        <dbReference type="ARBA" id="ARBA00022842"/>
    </source>
</evidence>
<dbReference type="InterPro" id="IPR020810">
    <property type="entry name" value="Enolase_C"/>
</dbReference>
<feature type="binding site" evidence="10 13">
    <location>
        <position position="326"/>
    </location>
    <ligand>
        <name>Mg(2+)</name>
        <dbReference type="ChEBI" id="CHEBI:18420"/>
    </ligand>
</feature>
<evidence type="ECO:0000256" key="2">
    <source>
        <dbReference type="ARBA" id="ARBA00009604"/>
    </source>
</evidence>
<dbReference type="SUPFAM" id="SSF54826">
    <property type="entry name" value="Enolase N-terminal domain-like"/>
    <property type="match status" value="1"/>
</dbReference>
<dbReference type="GO" id="GO:0000015">
    <property type="term" value="C:phosphopyruvate hydratase complex"/>
    <property type="evidence" value="ECO:0007669"/>
    <property type="project" value="InterPro"/>
</dbReference>
<keyword evidence="8 10" id="KW-0456">Lyase</keyword>
<feature type="active site" description="Proton acceptor" evidence="10 11">
    <location>
        <position position="351"/>
    </location>
</feature>
<evidence type="ECO:0000256" key="11">
    <source>
        <dbReference type="PIRSR" id="PIRSR001400-1"/>
    </source>
</evidence>
<dbReference type="InterPro" id="IPR029017">
    <property type="entry name" value="Enolase-like_N"/>
</dbReference>
<evidence type="ECO:0000256" key="3">
    <source>
        <dbReference type="ARBA" id="ARBA00012058"/>
    </source>
</evidence>
<feature type="binding site" evidence="10">
    <location>
        <position position="381"/>
    </location>
    <ligand>
        <name>(2R)-2-phosphoglycerate</name>
        <dbReference type="ChEBI" id="CHEBI:58289"/>
    </ligand>
</feature>
<comment type="subcellular location">
    <subcellularLocation>
        <location evidence="10">Cytoplasm</location>
    </subcellularLocation>
    <subcellularLocation>
        <location evidence="10">Secreted</location>
    </subcellularLocation>
    <subcellularLocation>
        <location evidence="10">Cell surface</location>
    </subcellularLocation>
    <text evidence="10">Fractions of enolase are present in both the cytoplasm and on the cell surface.</text>
</comment>
<keyword evidence="7 10" id="KW-0324">Glycolysis</keyword>
<comment type="pathway">
    <text evidence="1 10">Carbohydrate degradation; glycolysis; pyruvate from D-glyceraldehyde 3-phosphate: step 4/5.</text>
</comment>
<feature type="binding site" evidence="10">
    <location>
        <position position="380"/>
    </location>
    <ligand>
        <name>(2R)-2-phosphoglycerate</name>
        <dbReference type="ChEBI" id="CHEBI:58289"/>
    </ligand>
</feature>
<dbReference type="PANTHER" id="PTHR11902">
    <property type="entry name" value="ENOLASE"/>
    <property type="match status" value="1"/>
</dbReference>
<feature type="binding site" evidence="12">
    <location>
        <position position="173"/>
    </location>
    <ligand>
        <name>substrate</name>
    </ligand>
</feature>
<dbReference type="SFLD" id="SFLDF00002">
    <property type="entry name" value="enolase"/>
    <property type="match status" value="1"/>
</dbReference>
<organism evidence="16 17">
    <name type="scientific">Chlamydia avium 10DC88</name>
    <dbReference type="NCBI Taxonomy" id="1229831"/>
    <lineage>
        <taxon>Bacteria</taxon>
        <taxon>Pseudomonadati</taxon>
        <taxon>Chlamydiota</taxon>
        <taxon>Chlamydiia</taxon>
        <taxon>Chlamydiales</taxon>
        <taxon>Chlamydiaceae</taxon>
        <taxon>Chlamydia/Chlamydophila group</taxon>
        <taxon>Chlamydia</taxon>
    </lineage>
</organism>
<feature type="binding site" evidence="10">
    <location>
        <position position="181"/>
    </location>
    <ligand>
        <name>(2R)-2-phosphoglycerate</name>
        <dbReference type="ChEBI" id="CHEBI:58289"/>
    </ligand>
</feature>
<reference evidence="16 17" key="1">
    <citation type="journal article" date="2014" name="Syst. Appl. Microbiol.">
        <title>Evidence for the existence of two new members of the family Chlamydiaceae and proposal of Chlamydia avium sp. nov. and Chlamydia gallinacea sp. nov.</title>
        <authorList>
            <person name="Sachse K."/>
            <person name="Laroucau K."/>
            <person name="Riege K."/>
            <person name="Wehner S."/>
            <person name="Dilcher M."/>
            <person name="Creasy H.H."/>
            <person name="Weidmann M."/>
            <person name="Myers G."/>
            <person name="Vorimore F."/>
            <person name="Vicari N."/>
            <person name="Magnino S."/>
            <person name="Liebler-Tenorio E."/>
            <person name="Ruettger A."/>
            <person name="Bavoil P.M."/>
            <person name="Hufert F.T."/>
            <person name="Rossello-Mora R."/>
            <person name="Marz M."/>
        </authorList>
    </citation>
    <scope>NUCLEOTIDE SEQUENCE [LARGE SCALE GENOMIC DNA]</scope>
    <source>
        <strain evidence="16 17">10DC88</strain>
    </source>
</reference>
<dbReference type="InterPro" id="IPR036849">
    <property type="entry name" value="Enolase-like_C_sf"/>
</dbReference>
<dbReference type="Gene3D" id="3.30.390.10">
    <property type="entry name" value="Enolase-like, N-terminal domain"/>
    <property type="match status" value="1"/>
</dbReference>